<evidence type="ECO:0000256" key="3">
    <source>
        <dbReference type="ARBA" id="ARBA00012483"/>
    </source>
</evidence>
<gene>
    <name evidence="12" type="ORF">SO802_005091</name>
</gene>
<comment type="caution">
    <text evidence="12">The sequence shown here is derived from an EMBL/GenBank/DDBJ whole genome shotgun (WGS) entry which is preliminary data.</text>
</comment>
<dbReference type="GO" id="GO:0061630">
    <property type="term" value="F:ubiquitin protein ligase activity"/>
    <property type="evidence" value="ECO:0007669"/>
    <property type="project" value="UniProtKB-EC"/>
</dbReference>
<dbReference type="InterPro" id="IPR014729">
    <property type="entry name" value="Rossmann-like_a/b/a_fold"/>
</dbReference>
<evidence type="ECO:0000256" key="9">
    <source>
        <dbReference type="SAM" id="Coils"/>
    </source>
</evidence>
<dbReference type="InterPro" id="IPR000719">
    <property type="entry name" value="Prot_kinase_dom"/>
</dbReference>
<dbReference type="EC" id="2.3.2.27" evidence="3"/>
<dbReference type="AlphaFoldDB" id="A0AAW2DK81"/>
<organism evidence="12 13">
    <name type="scientific">Lithocarpus litseifolius</name>
    <dbReference type="NCBI Taxonomy" id="425828"/>
    <lineage>
        <taxon>Eukaryota</taxon>
        <taxon>Viridiplantae</taxon>
        <taxon>Streptophyta</taxon>
        <taxon>Embryophyta</taxon>
        <taxon>Tracheophyta</taxon>
        <taxon>Spermatophyta</taxon>
        <taxon>Magnoliopsida</taxon>
        <taxon>eudicotyledons</taxon>
        <taxon>Gunneridae</taxon>
        <taxon>Pentapetalae</taxon>
        <taxon>rosids</taxon>
        <taxon>fabids</taxon>
        <taxon>Fagales</taxon>
        <taxon>Fagaceae</taxon>
        <taxon>Lithocarpus</taxon>
    </lineage>
</organism>
<evidence type="ECO:0000313" key="12">
    <source>
        <dbReference type="EMBL" id="KAL0009983.1"/>
    </source>
</evidence>
<feature type="region of interest" description="Disordered" evidence="10">
    <location>
        <begin position="289"/>
        <end position="308"/>
    </location>
</feature>
<dbReference type="InterPro" id="IPR011009">
    <property type="entry name" value="Kinase-like_dom_sf"/>
</dbReference>
<dbReference type="GO" id="GO:0004672">
    <property type="term" value="F:protein kinase activity"/>
    <property type="evidence" value="ECO:0007669"/>
    <property type="project" value="InterPro"/>
</dbReference>
<evidence type="ECO:0000256" key="4">
    <source>
        <dbReference type="ARBA" id="ARBA00022679"/>
    </source>
</evidence>
<dbReference type="InterPro" id="IPR051348">
    <property type="entry name" value="U-box_ubiquitin_ligases"/>
</dbReference>
<dbReference type="PANTHER" id="PTHR45647:SF51">
    <property type="entry name" value="PROTEIN KINASE SUPERFAMILY PROTEIN"/>
    <property type="match status" value="1"/>
</dbReference>
<proteinExistence type="predicted"/>
<protein>
    <recommendedName>
        <fullName evidence="3">RING-type E3 ubiquitin transferase</fullName>
        <ecNumber evidence="3">2.3.2.27</ecNumber>
    </recommendedName>
</protein>
<dbReference type="FunFam" id="1.10.510.10:FF:000498">
    <property type="entry name" value="U-box domain-containing protein 51"/>
    <property type="match status" value="1"/>
</dbReference>
<dbReference type="Pfam" id="PF00069">
    <property type="entry name" value="Pkinase"/>
    <property type="match status" value="1"/>
</dbReference>
<feature type="coiled-coil region" evidence="9">
    <location>
        <begin position="341"/>
        <end position="395"/>
    </location>
</feature>
<name>A0AAW2DK81_9ROSI</name>
<dbReference type="PROSITE" id="PS00108">
    <property type="entry name" value="PROTEIN_KINASE_ST"/>
    <property type="match status" value="1"/>
</dbReference>
<dbReference type="Proteomes" id="UP001459277">
    <property type="component" value="Unassembled WGS sequence"/>
</dbReference>
<evidence type="ECO:0000256" key="6">
    <source>
        <dbReference type="ARBA" id="ARBA00022786"/>
    </source>
</evidence>
<keyword evidence="4" id="KW-0808">Transferase</keyword>
<keyword evidence="8 9" id="KW-0175">Coiled coil</keyword>
<keyword evidence="6" id="KW-0833">Ubl conjugation pathway</keyword>
<dbReference type="EMBL" id="JAZDWU010000002">
    <property type="protein sequence ID" value="KAL0009983.1"/>
    <property type="molecule type" value="Genomic_DNA"/>
</dbReference>
<dbReference type="GO" id="GO:0005524">
    <property type="term" value="F:ATP binding"/>
    <property type="evidence" value="ECO:0007669"/>
    <property type="project" value="UniProtKB-KW"/>
</dbReference>
<dbReference type="Gene3D" id="1.10.510.10">
    <property type="entry name" value="Transferase(Phosphotransferase) domain 1"/>
    <property type="match status" value="1"/>
</dbReference>
<feature type="compositionally biased region" description="Polar residues" evidence="10">
    <location>
        <begin position="171"/>
        <end position="192"/>
    </location>
</feature>
<keyword evidence="7" id="KW-0067">ATP-binding</keyword>
<evidence type="ECO:0000256" key="5">
    <source>
        <dbReference type="ARBA" id="ARBA00022741"/>
    </source>
</evidence>
<evidence type="ECO:0000256" key="8">
    <source>
        <dbReference type="ARBA" id="ARBA00023054"/>
    </source>
</evidence>
<evidence type="ECO:0000256" key="10">
    <source>
        <dbReference type="SAM" id="MobiDB-lite"/>
    </source>
</evidence>
<dbReference type="SUPFAM" id="SSF52402">
    <property type="entry name" value="Adenine nucleotide alpha hydrolases-like"/>
    <property type="match status" value="1"/>
</dbReference>
<dbReference type="SMART" id="SM00220">
    <property type="entry name" value="S_TKc"/>
    <property type="match status" value="1"/>
</dbReference>
<feature type="region of interest" description="Disordered" evidence="10">
    <location>
        <begin position="169"/>
        <end position="262"/>
    </location>
</feature>
<dbReference type="Gene3D" id="3.40.50.620">
    <property type="entry name" value="HUPs"/>
    <property type="match status" value="1"/>
</dbReference>
<dbReference type="PANTHER" id="PTHR45647">
    <property type="entry name" value="OS02G0152300 PROTEIN"/>
    <property type="match status" value="1"/>
</dbReference>
<feature type="domain" description="Protein kinase" evidence="11">
    <location>
        <begin position="440"/>
        <end position="704"/>
    </location>
</feature>
<keyword evidence="13" id="KW-1185">Reference proteome</keyword>
<dbReference type="CDD" id="cd01989">
    <property type="entry name" value="USP_STK_Ubox_N"/>
    <property type="match status" value="1"/>
</dbReference>
<evidence type="ECO:0000256" key="1">
    <source>
        <dbReference type="ARBA" id="ARBA00000900"/>
    </source>
</evidence>
<reference evidence="12 13" key="1">
    <citation type="submission" date="2024-01" db="EMBL/GenBank/DDBJ databases">
        <title>A telomere-to-telomere, gap-free genome of sweet tea (Lithocarpus litseifolius).</title>
        <authorList>
            <person name="Zhou J."/>
        </authorList>
    </citation>
    <scope>NUCLEOTIDE SEQUENCE [LARGE SCALE GENOMIC DNA]</scope>
    <source>
        <strain evidence="12">Zhou-2022a</strain>
        <tissue evidence="12">Leaf</tissue>
    </source>
</reference>
<sequence length="758" mass="84363">MALSRTSSSLDGSTSTTVIAIDRDKNSQYAVKWAVDNVLSKSSHCILIHVRNQSFLPHDFEEIPKEGRPPTEAELQQLFLPYRGFCARKGIEAKEVILHDIEVSSALIDYISNNSISNIFVSPLKKISWQLSLCRKFKNADVPSTLLKSAPGFCAVYVISKGKVQIARQAGQPQTPTGTAKFNAANSGQHSQRGLHVPNVPPNTQDLQDKNRTSLSHGSRRSVGSDRASFDRSSDSLMMTPNSHYRSSSRSDPTLSMDSFVSATSSQRNSDVSWSLSCQTNNTSVEAFDSFVSSDSPGSSGSSQTPKGLEAEMKRLKHELMQTMEMYNTACREAIVAQKRARELQQLKSAEERKLEQAKLAEEAALALAEVEKQKSKAATEAAEMAQRLADMEVQRRVNAELRARQESEERMKAMDALAHGIFKYRIYTIEEIEAATDDFRNSLKIGEGGYGPVFKGVIDHTVVAIKVLRPDMPQGQKQFQQEVVEVLSCIRHPHMVLLLGACPEYGCLVYEYMDNGSLEDRIFRKGNTPPIPWQIRFKIAAEISTALLFLHQTKPEPLVHRDLKPANILLTQNYLSKISDVGLARLVPPSVADSVTQYHMTAAAGTFCYIDPEYQQTGLLGVKSDIYSLGVMLLQIITAKPPMGLSHHVEDAIEKGRFAEILDPTVEDWPVQEALSLAKLALKCCELRKRDRPDLGKVILPELNRLRDIGLVHLSSNRDTIFYGPSSHYSVPEAVPTVSEVSYIWNHFTIICICIYF</sequence>
<dbReference type="InterPro" id="IPR008271">
    <property type="entry name" value="Ser/Thr_kinase_AS"/>
</dbReference>
<comment type="catalytic activity">
    <reaction evidence="1">
        <text>S-ubiquitinyl-[E2 ubiquitin-conjugating enzyme]-L-cysteine + [acceptor protein]-L-lysine = [E2 ubiquitin-conjugating enzyme]-L-cysteine + N(6)-ubiquitinyl-[acceptor protein]-L-lysine.</text>
        <dbReference type="EC" id="2.3.2.27"/>
    </reaction>
</comment>
<feature type="compositionally biased region" description="Low complexity" evidence="10">
    <location>
        <begin position="289"/>
        <end position="303"/>
    </location>
</feature>
<keyword evidence="5" id="KW-0547">Nucleotide-binding</keyword>
<evidence type="ECO:0000259" key="11">
    <source>
        <dbReference type="PROSITE" id="PS50011"/>
    </source>
</evidence>
<dbReference type="Gene3D" id="3.30.200.20">
    <property type="entry name" value="Phosphorylase Kinase, domain 1"/>
    <property type="match status" value="1"/>
</dbReference>
<evidence type="ECO:0000313" key="13">
    <source>
        <dbReference type="Proteomes" id="UP001459277"/>
    </source>
</evidence>
<evidence type="ECO:0000256" key="2">
    <source>
        <dbReference type="ARBA" id="ARBA00004906"/>
    </source>
</evidence>
<dbReference type="PROSITE" id="PS50011">
    <property type="entry name" value="PROTEIN_KINASE_DOM"/>
    <property type="match status" value="1"/>
</dbReference>
<dbReference type="FunFam" id="3.30.200.20:FF:000162">
    <property type="entry name" value="Adenine nucleotide alpha hydrolase-like domain kinase"/>
    <property type="match status" value="1"/>
</dbReference>
<feature type="compositionally biased region" description="Polar residues" evidence="10">
    <location>
        <begin position="237"/>
        <end position="262"/>
    </location>
</feature>
<dbReference type="SUPFAM" id="SSF56112">
    <property type="entry name" value="Protein kinase-like (PK-like)"/>
    <property type="match status" value="1"/>
</dbReference>
<evidence type="ECO:0000256" key="7">
    <source>
        <dbReference type="ARBA" id="ARBA00022840"/>
    </source>
</evidence>
<accession>A0AAW2DK81</accession>
<comment type="pathway">
    <text evidence="2">Protein modification; protein ubiquitination.</text>
</comment>